<protein>
    <submittedName>
        <fullName evidence="1">Uncharacterized protein</fullName>
    </submittedName>
</protein>
<gene>
    <name evidence="1" type="ORF">A3A26_03400</name>
</gene>
<accession>A0A1G2UA22</accession>
<dbReference type="EMBL" id="MHWG01000002">
    <property type="protein sequence ID" value="OHB06326.1"/>
    <property type="molecule type" value="Genomic_DNA"/>
</dbReference>
<name>A0A1G2UA22_9BACT</name>
<dbReference type="AlphaFoldDB" id="A0A1G2UA22"/>
<evidence type="ECO:0000313" key="1">
    <source>
        <dbReference type="EMBL" id="OHB06326.1"/>
    </source>
</evidence>
<reference evidence="1 2" key="1">
    <citation type="journal article" date="2016" name="Nat. Commun.">
        <title>Thousands of microbial genomes shed light on interconnected biogeochemical processes in an aquifer system.</title>
        <authorList>
            <person name="Anantharaman K."/>
            <person name="Brown C.T."/>
            <person name="Hug L.A."/>
            <person name="Sharon I."/>
            <person name="Castelle C.J."/>
            <person name="Probst A.J."/>
            <person name="Thomas B.C."/>
            <person name="Singh A."/>
            <person name="Wilkins M.J."/>
            <person name="Karaoz U."/>
            <person name="Brodie E.L."/>
            <person name="Williams K.H."/>
            <person name="Hubbard S.S."/>
            <person name="Banfield J.F."/>
        </authorList>
    </citation>
    <scope>NUCLEOTIDE SEQUENCE [LARGE SCALE GENOMIC DNA]</scope>
</reference>
<proteinExistence type="predicted"/>
<evidence type="ECO:0000313" key="2">
    <source>
        <dbReference type="Proteomes" id="UP000177068"/>
    </source>
</evidence>
<dbReference type="Proteomes" id="UP000177068">
    <property type="component" value="Unassembled WGS sequence"/>
</dbReference>
<sequence>MTESTRNGKWEKEVKMLEPPFSYIYSDGDRETNGSFHIHGVNGRTIAICFSKEIAMGVIDLMNKGAALQERLDVLNHKV</sequence>
<organism evidence="1 2">
    <name type="scientific">Candidatus Zambryskibacteria bacterium RIFCSPLOWO2_01_FULL_47_14</name>
    <dbReference type="NCBI Taxonomy" id="1802763"/>
    <lineage>
        <taxon>Bacteria</taxon>
        <taxon>Candidatus Zambryskiibacteriota</taxon>
    </lineage>
</organism>
<comment type="caution">
    <text evidence="1">The sequence shown here is derived from an EMBL/GenBank/DDBJ whole genome shotgun (WGS) entry which is preliminary data.</text>
</comment>